<proteinExistence type="predicted"/>
<protein>
    <submittedName>
        <fullName evidence="1">Uncharacterized protein</fullName>
    </submittedName>
</protein>
<name>A0A0L0CPJ5_LUCCU</name>
<dbReference type="AlphaFoldDB" id="A0A0L0CPJ5"/>
<keyword evidence="2" id="KW-1185">Reference proteome</keyword>
<sequence length="150" mass="17291">MSFIYLSNISKSIDVLKINSTQYLIRTNNKKCSEKHKNYWIEIFPCRNQQVLLLLKTASAVELASALKEAVFDTFNINREKVEAKEKNIKCTDIDVDTFKVNSKQPLETVRFYMLQKPSENKDKRDSIILGLPLANKAKSQSFFSVIHIS</sequence>
<evidence type="ECO:0000313" key="2">
    <source>
        <dbReference type="Proteomes" id="UP000037069"/>
    </source>
</evidence>
<dbReference type="EMBL" id="JRES01000080">
    <property type="protein sequence ID" value="KNC34275.1"/>
    <property type="molecule type" value="Genomic_DNA"/>
</dbReference>
<gene>
    <name evidence="1" type="ORF">FF38_05949</name>
</gene>
<evidence type="ECO:0000313" key="1">
    <source>
        <dbReference type="EMBL" id="KNC34275.1"/>
    </source>
</evidence>
<dbReference type="Proteomes" id="UP000037069">
    <property type="component" value="Unassembled WGS sequence"/>
</dbReference>
<organism evidence="1 2">
    <name type="scientific">Lucilia cuprina</name>
    <name type="common">Green bottle fly</name>
    <name type="synonym">Australian sheep blowfly</name>
    <dbReference type="NCBI Taxonomy" id="7375"/>
    <lineage>
        <taxon>Eukaryota</taxon>
        <taxon>Metazoa</taxon>
        <taxon>Ecdysozoa</taxon>
        <taxon>Arthropoda</taxon>
        <taxon>Hexapoda</taxon>
        <taxon>Insecta</taxon>
        <taxon>Pterygota</taxon>
        <taxon>Neoptera</taxon>
        <taxon>Endopterygota</taxon>
        <taxon>Diptera</taxon>
        <taxon>Brachycera</taxon>
        <taxon>Muscomorpha</taxon>
        <taxon>Oestroidea</taxon>
        <taxon>Calliphoridae</taxon>
        <taxon>Luciliinae</taxon>
        <taxon>Lucilia</taxon>
    </lineage>
</organism>
<reference evidence="1 2" key="1">
    <citation type="journal article" date="2015" name="Nat. Commun.">
        <title>Lucilia cuprina genome unlocks parasitic fly biology to underpin future interventions.</title>
        <authorList>
            <person name="Anstead C.A."/>
            <person name="Korhonen P.K."/>
            <person name="Young N.D."/>
            <person name="Hall R.S."/>
            <person name="Jex A.R."/>
            <person name="Murali S.C."/>
            <person name="Hughes D.S."/>
            <person name="Lee S.F."/>
            <person name="Perry T."/>
            <person name="Stroehlein A.J."/>
            <person name="Ansell B.R."/>
            <person name="Breugelmans B."/>
            <person name="Hofmann A."/>
            <person name="Qu J."/>
            <person name="Dugan S."/>
            <person name="Lee S.L."/>
            <person name="Chao H."/>
            <person name="Dinh H."/>
            <person name="Han Y."/>
            <person name="Doddapaneni H.V."/>
            <person name="Worley K.C."/>
            <person name="Muzny D.M."/>
            <person name="Ioannidis P."/>
            <person name="Waterhouse R.M."/>
            <person name="Zdobnov E.M."/>
            <person name="James P.J."/>
            <person name="Bagnall N.H."/>
            <person name="Kotze A.C."/>
            <person name="Gibbs R.A."/>
            <person name="Richards S."/>
            <person name="Batterham P."/>
            <person name="Gasser R.B."/>
        </authorList>
    </citation>
    <scope>NUCLEOTIDE SEQUENCE [LARGE SCALE GENOMIC DNA]</scope>
    <source>
        <strain evidence="1 2">LS</strain>
        <tissue evidence="1">Full body</tissue>
    </source>
</reference>
<comment type="caution">
    <text evidence="1">The sequence shown here is derived from an EMBL/GenBank/DDBJ whole genome shotgun (WGS) entry which is preliminary data.</text>
</comment>
<accession>A0A0L0CPJ5</accession>